<dbReference type="OrthoDB" id="2418136at2759"/>
<dbReference type="Proteomes" id="UP000780801">
    <property type="component" value="Unassembled WGS sequence"/>
</dbReference>
<dbReference type="AlphaFoldDB" id="A0A9P6G356"/>
<proteinExistence type="predicted"/>
<accession>A0A9P6G356</accession>
<dbReference type="PROSITE" id="PS50927">
    <property type="entry name" value="BULB_LECTIN"/>
    <property type="match status" value="1"/>
</dbReference>
<evidence type="ECO:0000259" key="1">
    <source>
        <dbReference type="PROSITE" id="PS50927"/>
    </source>
</evidence>
<comment type="caution">
    <text evidence="2">The sequence shown here is derived from an EMBL/GenBank/DDBJ whole genome shotgun (WGS) entry which is preliminary data.</text>
</comment>
<dbReference type="Gene3D" id="2.90.10.10">
    <property type="entry name" value="Bulb-type lectin domain"/>
    <property type="match status" value="1"/>
</dbReference>
<name>A0A9P6G356_9FUNG</name>
<gene>
    <name evidence="2" type="ORF">BGW38_010707</name>
</gene>
<evidence type="ECO:0000313" key="2">
    <source>
        <dbReference type="EMBL" id="KAF9585976.1"/>
    </source>
</evidence>
<reference evidence="2" key="1">
    <citation type="journal article" date="2020" name="Fungal Divers.">
        <title>Resolving the Mortierellaceae phylogeny through synthesis of multi-gene phylogenetics and phylogenomics.</title>
        <authorList>
            <person name="Vandepol N."/>
            <person name="Liber J."/>
            <person name="Desiro A."/>
            <person name="Na H."/>
            <person name="Kennedy M."/>
            <person name="Barry K."/>
            <person name="Grigoriev I.V."/>
            <person name="Miller A.N."/>
            <person name="O'Donnell K."/>
            <person name="Stajich J.E."/>
            <person name="Bonito G."/>
        </authorList>
    </citation>
    <scope>NUCLEOTIDE SEQUENCE</scope>
    <source>
        <strain evidence="2">KOD1015</strain>
    </source>
</reference>
<sequence>MLPHNGLSACFSQREYDYDIKATSTFWGINTNQRNMYQKTSRSVVCNHNLDSCDVSVTETLTTFATWNIDSDATFDIKAVKAKVSADHNAQLSTVRSQSYKLHLAGGKTGYIGFGAYWVQVDGKRRSWTLTCCRFGRCTKSAHSEKDYSAYFPRSLPNTTETDGIYNICYGGYDNQRCSPMGMDDISICKGNKGTIISGESLKGCKDKDCTDSSRILKSSNRASWVAIGSDGSLCVNASQDGQSRTLCVGKSMDKKKGPFYGTLHNNGNFCLYTNSGSNYWCSGRTSTDNGQYRAIIQNNGNFVIYTAENNPIWSSGTALGNIPFPYCGKSDGSDKCFGGNPGSRDGKGGEGTCCETSRDCKECCTAGVCNAACNFRRSLLEYRQLDPC</sequence>
<protein>
    <recommendedName>
        <fullName evidence="1">Bulb-type lectin domain-containing protein</fullName>
    </recommendedName>
</protein>
<organism evidence="2 3">
    <name type="scientific">Lunasporangiospora selenospora</name>
    <dbReference type="NCBI Taxonomy" id="979761"/>
    <lineage>
        <taxon>Eukaryota</taxon>
        <taxon>Fungi</taxon>
        <taxon>Fungi incertae sedis</taxon>
        <taxon>Mucoromycota</taxon>
        <taxon>Mortierellomycotina</taxon>
        <taxon>Mortierellomycetes</taxon>
        <taxon>Mortierellales</taxon>
        <taxon>Mortierellaceae</taxon>
        <taxon>Lunasporangiospora</taxon>
    </lineage>
</organism>
<dbReference type="InterPro" id="IPR001480">
    <property type="entry name" value="Bulb-type_lectin_dom"/>
</dbReference>
<keyword evidence="3" id="KW-1185">Reference proteome</keyword>
<feature type="domain" description="Bulb-type lectin" evidence="1">
    <location>
        <begin position="193"/>
        <end position="318"/>
    </location>
</feature>
<evidence type="ECO:0000313" key="3">
    <source>
        <dbReference type="Proteomes" id="UP000780801"/>
    </source>
</evidence>
<dbReference type="SUPFAM" id="SSF51110">
    <property type="entry name" value="alpha-D-mannose-specific plant lectins"/>
    <property type="match status" value="1"/>
</dbReference>
<dbReference type="InterPro" id="IPR036426">
    <property type="entry name" value="Bulb-type_lectin_dom_sf"/>
</dbReference>
<dbReference type="EMBL" id="JAABOA010000091">
    <property type="protein sequence ID" value="KAF9585976.1"/>
    <property type="molecule type" value="Genomic_DNA"/>
</dbReference>